<organism evidence="3 4">
    <name type="scientific">Tetracentron sinense</name>
    <name type="common">Spur-leaf</name>
    <dbReference type="NCBI Taxonomy" id="13715"/>
    <lineage>
        <taxon>Eukaryota</taxon>
        <taxon>Viridiplantae</taxon>
        <taxon>Streptophyta</taxon>
        <taxon>Embryophyta</taxon>
        <taxon>Tracheophyta</taxon>
        <taxon>Spermatophyta</taxon>
        <taxon>Magnoliopsida</taxon>
        <taxon>Trochodendrales</taxon>
        <taxon>Trochodendraceae</taxon>
        <taxon>Tetracentron</taxon>
    </lineage>
</organism>
<dbReference type="PANTHER" id="PTHR22872:SF2">
    <property type="entry name" value="INHIBITOR OF BRUTON TYROSINE KINASE"/>
    <property type="match status" value="1"/>
</dbReference>
<dbReference type="Proteomes" id="UP000655225">
    <property type="component" value="Unassembled WGS sequence"/>
</dbReference>
<dbReference type="Pfam" id="PF00415">
    <property type="entry name" value="RCC1"/>
    <property type="match status" value="1"/>
</dbReference>
<evidence type="ECO:0000256" key="1">
    <source>
        <dbReference type="ARBA" id="ARBA00022737"/>
    </source>
</evidence>
<name>A0A834YCI3_TETSI</name>
<dbReference type="SUPFAM" id="SSF50985">
    <property type="entry name" value="RCC1/BLIP-II"/>
    <property type="match status" value="1"/>
</dbReference>
<dbReference type="PANTHER" id="PTHR22872">
    <property type="entry name" value="BTK-BINDING PROTEIN-RELATED"/>
    <property type="match status" value="1"/>
</dbReference>
<gene>
    <name evidence="3" type="ORF">HHK36_030443</name>
</gene>
<dbReference type="InterPro" id="IPR000408">
    <property type="entry name" value="Reg_chr_condens"/>
</dbReference>
<evidence type="ECO:0000313" key="4">
    <source>
        <dbReference type="Proteomes" id="UP000655225"/>
    </source>
</evidence>
<dbReference type="OrthoDB" id="8068875at2759"/>
<keyword evidence="1" id="KW-0677">Repeat</keyword>
<protein>
    <submittedName>
        <fullName evidence="3">Uncharacterized protein</fullName>
    </submittedName>
</protein>
<proteinExistence type="predicted"/>
<dbReference type="AlphaFoldDB" id="A0A834YCI3"/>
<feature type="repeat" description="RCC1" evidence="2">
    <location>
        <begin position="78"/>
        <end position="132"/>
    </location>
</feature>
<sequence length="155" mass="17550">MLFHKKLRSCVDILQLAALFAHGDEERMDSWAMEMPKTDIFQHRQVHWMAIKLYPLLVELIIQLHILNLRCKCIVGDGVFLVYESSSLGDFGRLGHGNSNDLFTPQPIKALQGVRIKQIACGDSHCLAVTMEGEVQRLVDFSVHTSSLVLGRLDY</sequence>
<reference evidence="3 4" key="1">
    <citation type="submission" date="2020-04" db="EMBL/GenBank/DDBJ databases">
        <title>Plant Genome Project.</title>
        <authorList>
            <person name="Zhang R.-G."/>
        </authorList>
    </citation>
    <scope>NUCLEOTIDE SEQUENCE [LARGE SCALE GENOMIC DNA]</scope>
    <source>
        <strain evidence="3">YNK0</strain>
        <tissue evidence="3">Leaf</tissue>
    </source>
</reference>
<dbReference type="InterPro" id="IPR009091">
    <property type="entry name" value="RCC1/BLIP-II"/>
</dbReference>
<dbReference type="EMBL" id="JABCRI010000024">
    <property type="protein sequence ID" value="KAF8377070.1"/>
    <property type="molecule type" value="Genomic_DNA"/>
</dbReference>
<comment type="caution">
    <text evidence="3">The sequence shown here is derived from an EMBL/GenBank/DDBJ whole genome shotgun (WGS) entry which is preliminary data.</text>
</comment>
<dbReference type="PROSITE" id="PS50012">
    <property type="entry name" value="RCC1_3"/>
    <property type="match status" value="1"/>
</dbReference>
<evidence type="ECO:0000256" key="2">
    <source>
        <dbReference type="PROSITE-ProRule" id="PRU00235"/>
    </source>
</evidence>
<dbReference type="Gene3D" id="2.130.10.30">
    <property type="entry name" value="Regulator of chromosome condensation 1/beta-lactamase-inhibitor protein II"/>
    <property type="match status" value="1"/>
</dbReference>
<accession>A0A834YCI3</accession>
<evidence type="ECO:0000313" key="3">
    <source>
        <dbReference type="EMBL" id="KAF8377070.1"/>
    </source>
</evidence>
<dbReference type="InterPro" id="IPR051625">
    <property type="entry name" value="Signaling_Regulatory_Domain"/>
</dbReference>
<keyword evidence="4" id="KW-1185">Reference proteome</keyword>